<dbReference type="InterPro" id="IPR004638">
    <property type="entry name" value="EmrB-like"/>
</dbReference>
<feature type="transmembrane region" description="Helical" evidence="7">
    <location>
        <begin position="87"/>
        <end position="104"/>
    </location>
</feature>
<dbReference type="NCBIfam" id="TIGR00711">
    <property type="entry name" value="efflux_EmrB"/>
    <property type="match status" value="1"/>
</dbReference>
<dbReference type="PANTHER" id="PTHR42718:SF46">
    <property type="entry name" value="BLR6921 PROTEIN"/>
    <property type="match status" value="1"/>
</dbReference>
<proteinExistence type="predicted"/>
<feature type="transmembrane region" description="Helical" evidence="7">
    <location>
        <begin position="277"/>
        <end position="301"/>
    </location>
</feature>
<comment type="caution">
    <text evidence="9">The sequence shown here is derived from an EMBL/GenBank/DDBJ whole genome shotgun (WGS) entry which is preliminary data.</text>
</comment>
<dbReference type="PANTHER" id="PTHR42718">
    <property type="entry name" value="MAJOR FACILITATOR SUPERFAMILY MULTIDRUG TRANSPORTER MFSC"/>
    <property type="match status" value="1"/>
</dbReference>
<organism evidence="9 10">
    <name type="scientific">Actinomadura physcomitrii</name>
    <dbReference type="NCBI Taxonomy" id="2650748"/>
    <lineage>
        <taxon>Bacteria</taxon>
        <taxon>Bacillati</taxon>
        <taxon>Actinomycetota</taxon>
        <taxon>Actinomycetes</taxon>
        <taxon>Streptosporangiales</taxon>
        <taxon>Thermomonosporaceae</taxon>
        <taxon>Actinomadura</taxon>
    </lineage>
</organism>
<evidence type="ECO:0000313" key="10">
    <source>
        <dbReference type="Proteomes" id="UP000462055"/>
    </source>
</evidence>
<dbReference type="PROSITE" id="PS00216">
    <property type="entry name" value="SUGAR_TRANSPORT_1"/>
    <property type="match status" value="1"/>
</dbReference>
<dbReference type="Gene3D" id="1.20.1720.10">
    <property type="entry name" value="Multidrug resistance protein D"/>
    <property type="match status" value="1"/>
</dbReference>
<sequence length="492" mass="50485">MMMATTDARPSFLATGRGKITLTLLCAIAFLDFIDASIVNVALPAMRKDLDFSVQNLQWVPSGYLLTYGGFMLLGGRLSDLLGRRRIVVAGTVLFSLSSVTGGLAQSSGMLVGARFAQGIGAALMLPGTLSILTTTFKEGGDRAKALGVWGGVAGGASAAGVLLGGLLTDGPGWRWVMLVNVPVCVIVIAGLFLLVEGDRRSARFADFDLLGAVLVTAGMLLLVYTIVKAPDVGWGAARTIGGLAGAAMILLAFLLNEQRGRNPLLPLSIFRIRGLGAADVAMLVAVAGIGSMFFFLSLYMENVLGYSPMKTGSAYLPLCFGVGIAAGIASQLLARIGTRPVIVAGLLLAGAGVYWLSRIPVDGAYLTDLLPGLMIASIGLGLAFVSITTAANANVAPDQAGIAAALLNASQQLGGALGLAIFSALATARTHDLVADRKPMPDALTGGFSRALLACSIFLAAAAVVALRAANTRGEAEQPLQDAPSAPVPVK</sequence>
<dbReference type="CDD" id="cd17321">
    <property type="entry name" value="MFS_MMR_MDR_like"/>
    <property type="match status" value="1"/>
</dbReference>
<dbReference type="PRINTS" id="PR01036">
    <property type="entry name" value="TCRTETB"/>
</dbReference>
<keyword evidence="2" id="KW-0813">Transport</keyword>
<evidence type="ECO:0000256" key="3">
    <source>
        <dbReference type="ARBA" id="ARBA00022475"/>
    </source>
</evidence>
<evidence type="ECO:0000256" key="2">
    <source>
        <dbReference type="ARBA" id="ARBA00022448"/>
    </source>
</evidence>
<evidence type="ECO:0000256" key="4">
    <source>
        <dbReference type="ARBA" id="ARBA00022692"/>
    </source>
</evidence>
<feature type="transmembrane region" description="Helical" evidence="7">
    <location>
        <begin position="208"/>
        <end position="228"/>
    </location>
</feature>
<keyword evidence="5 7" id="KW-1133">Transmembrane helix</keyword>
<keyword evidence="4 7" id="KW-0812">Transmembrane</keyword>
<feature type="transmembrane region" description="Helical" evidence="7">
    <location>
        <begin position="313"/>
        <end position="335"/>
    </location>
</feature>
<accession>A0A6I4MAJ4</accession>
<evidence type="ECO:0000256" key="5">
    <source>
        <dbReference type="ARBA" id="ARBA00022989"/>
    </source>
</evidence>
<feature type="transmembrane region" description="Helical" evidence="7">
    <location>
        <begin position="370"/>
        <end position="394"/>
    </location>
</feature>
<dbReference type="PROSITE" id="PS50850">
    <property type="entry name" value="MFS"/>
    <property type="match status" value="1"/>
</dbReference>
<dbReference type="InterPro" id="IPR020846">
    <property type="entry name" value="MFS_dom"/>
</dbReference>
<dbReference type="InterPro" id="IPR036259">
    <property type="entry name" value="MFS_trans_sf"/>
</dbReference>
<keyword evidence="3" id="KW-1003">Cell membrane</keyword>
<comment type="subcellular location">
    <subcellularLocation>
        <location evidence="1">Cell membrane</location>
        <topology evidence="1">Multi-pass membrane protein</topology>
    </subcellularLocation>
</comment>
<keyword evidence="6 7" id="KW-0472">Membrane</keyword>
<dbReference type="GO" id="GO:0022857">
    <property type="term" value="F:transmembrane transporter activity"/>
    <property type="evidence" value="ECO:0007669"/>
    <property type="project" value="InterPro"/>
</dbReference>
<dbReference type="RefSeq" id="WP_151593334.1">
    <property type="nucleotide sequence ID" value="NZ_WBMS02000006.1"/>
</dbReference>
<dbReference type="InterPro" id="IPR011701">
    <property type="entry name" value="MFS"/>
</dbReference>
<feature type="transmembrane region" description="Helical" evidence="7">
    <location>
        <begin position="406"/>
        <end position="429"/>
    </location>
</feature>
<feature type="transmembrane region" description="Helical" evidence="7">
    <location>
        <begin position="449"/>
        <end position="468"/>
    </location>
</feature>
<dbReference type="GO" id="GO:0005886">
    <property type="term" value="C:plasma membrane"/>
    <property type="evidence" value="ECO:0007669"/>
    <property type="project" value="UniProtKB-SubCell"/>
</dbReference>
<gene>
    <name evidence="9" type="ORF">F8568_010600</name>
</gene>
<feature type="transmembrane region" description="Helical" evidence="7">
    <location>
        <begin position="234"/>
        <end position="256"/>
    </location>
</feature>
<dbReference type="AlphaFoldDB" id="A0A6I4MAJ4"/>
<name>A0A6I4MAJ4_9ACTN</name>
<feature type="transmembrane region" description="Helical" evidence="7">
    <location>
        <begin position="342"/>
        <end position="358"/>
    </location>
</feature>
<feature type="transmembrane region" description="Helical" evidence="7">
    <location>
        <begin position="56"/>
        <end position="75"/>
    </location>
</feature>
<evidence type="ECO:0000259" key="8">
    <source>
        <dbReference type="PROSITE" id="PS50850"/>
    </source>
</evidence>
<feature type="transmembrane region" description="Helical" evidence="7">
    <location>
        <begin position="174"/>
        <end position="196"/>
    </location>
</feature>
<feature type="domain" description="Major facilitator superfamily (MFS) profile" evidence="8">
    <location>
        <begin position="21"/>
        <end position="474"/>
    </location>
</feature>
<dbReference type="EMBL" id="WBMS02000006">
    <property type="protein sequence ID" value="MWA00821.1"/>
    <property type="molecule type" value="Genomic_DNA"/>
</dbReference>
<dbReference type="Proteomes" id="UP000462055">
    <property type="component" value="Unassembled WGS sequence"/>
</dbReference>
<dbReference type="InterPro" id="IPR005829">
    <property type="entry name" value="Sugar_transporter_CS"/>
</dbReference>
<dbReference type="Gene3D" id="1.20.1250.20">
    <property type="entry name" value="MFS general substrate transporter like domains"/>
    <property type="match status" value="1"/>
</dbReference>
<feature type="transmembrane region" description="Helical" evidence="7">
    <location>
        <begin position="116"/>
        <end position="135"/>
    </location>
</feature>
<protein>
    <submittedName>
        <fullName evidence="9">DHA2 family efflux MFS transporter permease subunit</fullName>
    </submittedName>
</protein>
<dbReference type="Pfam" id="PF07690">
    <property type="entry name" value="MFS_1"/>
    <property type="match status" value="1"/>
</dbReference>
<feature type="transmembrane region" description="Helical" evidence="7">
    <location>
        <begin position="147"/>
        <end position="168"/>
    </location>
</feature>
<reference evidence="9" key="1">
    <citation type="submission" date="2019-12" db="EMBL/GenBank/DDBJ databases">
        <title>Actinomadura physcomitrii sp. nov., a novel actinomycete isolated from moss [Physcomitrium sphaericum (Ludw) Fuernr].</title>
        <authorList>
            <person name="Zhuang X."/>
        </authorList>
    </citation>
    <scope>NUCLEOTIDE SEQUENCE [LARGE SCALE GENOMIC DNA]</scope>
    <source>
        <strain evidence="9">LD22</strain>
    </source>
</reference>
<evidence type="ECO:0000256" key="1">
    <source>
        <dbReference type="ARBA" id="ARBA00004651"/>
    </source>
</evidence>
<evidence type="ECO:0000256" key="6">
    <source>
        <dbReference type="ARBA" id="ARBA00023136"/>
    </source>
</evidence>
<dbReference type="SUPFAM" id="SSF103473">
    <property type="entry name" value="MFS general substrate transporter"/>
    <property type="match status" value="2"/>
</dbReference>
<keyword evidence="10" id="KW-1185">Reference proteome</keyword>
<evidence type="ECO:0000313" key="9">
    <source>
        <dbReference type="EMBL" id="MWA00821.1"/>
    </source>
</evidence>
<evidence type="ECO:0000256" key="7">
    <source>
        <dbReference type="SAM" id="Phobius"/>
    </source>
</evidence>